<dbReference type="PROSITE" id="PS50943">
    <property type="entry name" value="HTH_CROC1"/>
    <property type="match status" value="1"/>
</dbReference>
<evidence type="ECO:0000313" key="3">
    <source>
        <dbReference type="Proteomes" id="UP001524502"/>
    </source>
</evidence>
<dbReference type="InterPro" id="IPR010982">
    <property type="entry name" value="Lambda_DNA-bd_dom_sf"/>
</dbReference>
<dbReference type="InterPro" id="IPR001387">
    <property type="entry name" value="Cro/C1-type_HTH"/>
</dbReference>
<name>A0ABT1RPQ0_9FIRM</name>
<proteinExistence type="predicted"/>
<keyword evidence="3" id="KW-1185">Reference proteome</keyword>
<dbReference type="RefSeq" id="WP_256132365.1">
    <property type="nucleotide sequence ID" value="NZ_JANFXK010000011.1"/>
</dbReference>
<evidence type="ECO:0000313" key="2">
    <source>
        <dbReference type="EMBL" id="MCQ4637172.1"/>
    </source>
</evidence>
<comment type="caution">
    <text evidence="2">The sequence shown here is derived from an EMBL/GenBank/DDBJ whole genome shotgun (WGS) entry which is preliminary data.</text>
</comment>
<organism evidence="2 3">
    <name type="scientific">Anaerovorax odorimutans</name>
    <dbReference type="NCBI Taxonomy" id="109327"/>
    <lineage>
        <taxon>Bacteria</taxon>
        <taxon>Bacillati</taxon>
        <taxon>Bacillota</taxon>
        <taxon>Clostridia</taxon>
        <taxon>Peptostreptococcales</taxon>
        <taxon>Anaerovoracaceae</taxon>
        <taxon>Anaerovorax</taxon>
    </lineage>
</organism>
<accession>A0ABT1RPQ0</accession>
<dbReference type="Proteomes" id="UP001524502">
    <property type="component" value="Unassembled WGS sequence"/>
</dbReference>
<gene>
    <name evidence="2" type="ORF">NE619_10585</name>
</gene>
<dbReference type="Pfam" id="PF01381">
    <property type="entry name" value="HTH_3"/>
    <property type="match status" value="1"/>
</dbReference>
<dbReference type="CDD" id="cd00093">
    <property type="entry name" value="HTH_XRE"/>
    <property type="match status" value="1"/>
</dbReference>
<sequence>MDTQIKLLRKKLGLTQQEFANRLNIKRGTIANYEIGRNEPIDAVISLICKEFNVNEEWFRTGKGEMFIEIDPENKLMEWAGTVLSETDESFRKRFVKMLMELDEQDWVTLEKMALKLYNKKD</sequence>
<evidence type="ECO:0000259" key="1">
    <source>
        <dbReference type="PROSITE" id="PS50943"/>
    </source>
</evidence>
<feature type="domain" description="HTH cro/C1-type" evidence="1">
    <location>
        <begin position="5"/>
        <end position="59"/>
    </location>
</feature>
<reference evidence="2 3" key="1">
    <citation type="submission" date="2022-06" db="EMBL/GenBank/DDBJ databases">
        <title>Isolation of gut microbiota from human fecal samples.</title>
        <authorList>
            <person name="Pamer E.G."/>
            <person name="Barat B."/>
            <person name="Waligurski E."/>
            <person name="Medina S."/>
            <person name="Paddock L."/>
            <person name="Mostad J."/>
        </authorList>
    </citation>
    <scope>NUCLEOTIDE SEQUENCE [LARGE SCALE GENOMIC DNA]</scope>
    <source>
        <strain evidence="2 3">SL.3.17</strain>
    </source>
</reference>
<dbReference type="Gene3D" id="1.10.260.40">
    <property type="entry name" value="lambda repressor-like DNA-binding domains"/>
    <property type="match status" value="1"/>
</dbReference>
<dbReference type="EMBL" id="JANFXK010000011">
    <property type="protein sequence ID" value="MCQ4637172.1"/>
    <property type="molecule type" value="Genomic_DNA"/>
</dbReference>
<dbReference type="SMART" id="SM00530">
    <property type="entry name" value="HTH_XRE"/>
    <property type="match status" value="1"/>
</dbReference>
<dbReference type="SUPFAM" id="SSF47413">
    <property type="entry name" value="lambda repressor-like DNA-binding domains"/>
    <property type="match status" value="1"/>
</dbReference>
<protein>
    <submittedName>
        <fullName evidence="2">Helix-turn-helix transcriptional regulator</fullName>
    </submittedName>
</protein>